<dbReference type="CDD" id="cd00577">
    <property type="entry name" value="PCNA"/>
    <property type="match status" value="1"/>
</dbReference>
<dbReference type="GO" id="GO:0030896">
    <property type="term" value="C:checkpoint clamp complex"/>
    <property type="evidence" value="ECO:0007669"/>
    <property type="project" value="TreeGrafter"/>
</dbReference>
<comment type="similarity">
    <text evidence="2">Belongs to the rad1 family.</text>
</comment>
<comment type="subcellular location">
    <subcellularLocation>
        <location evidence="1">Nucleus</location>
    </subcellularLocation>
</comment>
<keyword evidence="3" id="KW-0227">DNA damage</keyword>
<feature type="compositionally biased region" description="Acidic residues" evidence="6">
    <location>
        <begin position="95"/>
        <end position="106"/>
    </location>
</feature>
<sequence>MSTLASTLAGASGRPSTTFKAKLDNVGALVIILKAIAYKDKANCIISPQGIRFVIEDSHVSQARAYLQESHFRDFSFPIGVRGGSRIPQLMGDGGENDPAEDDDPNEISFSVDVRTLLDCLTIFGGSSSNISTGAGSGGYRDGHGSYPSTQNYETRGGFGASSQKTSVAVRITCPLDGNELSLTLEERGVVTMCQLTTFEADPLTQLHGAFAEQRVISKVIMKSDWLKEAFSELDGTSDKVTLLISPDAPYFRLSASGLAGETQMDYPKDTDVVESFHCLQTASNSYKYSLLQPCLRALEKSSLSSIRVNETGFLSIQFMIPLTDHDVTFVEYLVSPLVEPEDGGLRLPWATAQHRLWLRKWIIGSDAPEIGDAEEYLIWDVKPAHL</sequence>
<keyword evidence="4" id="KW-0234">DNA repair</keyword>
<evidence type="ECO:0000256" key="5">
    <source>
        <dbReference type="ARBA" id="ARBA00023242"/>
    </source>
</evidence>
<accession>A0A507ED33</accession>
<keyword evidence="5" id="KW-0539">Nucleus</keyword>
<feature type="region of interest" description="Disordered" evidence="6">
    <location>
        <begin position="142"/>
        <end position="161"/>
    </location>
</feature>
<keyword evidence="8" id="KW-1185">Reference proteome</keyword>
<reference evidence="7 8" key="1">
    <citation type="journal article" date="2019" name="Sci. Rep.">
        <title>Comparative genomics of chytrid fungi reveal insights into the obligate biotrophic and pathogenic lifestyle of Synchytrium endobioticum.</title>
        <authorList>
            <person name="van de Vossenberg B.T.L.H."/>
            <person name="Warris S."/>
            <person name="Nguyen H.D.T."/>
            <person name="van Gent-Pelzer M.P.E."/>
            <person name="Joly D.L."/>
            <person name="van de Geest H.C."/>
            <person name="Bonants P.J.M."/>
            <person name="Smith D.S."/>
            <person name="Levesque C.A."/>
            <person name="van der Lee T.A.J."/>
        </authorList>
    </citation>
    <scope>NUCLEOTIDE SEQUENCE [LARGE SCALE GENOMIC DNA]</scope>
    <source>
        <strain evidence="7 8">CBS 809.83</strain>
    </source>
</reference>
<evidence type="ECO:0000256" key="3">
    <source>
        <dbReference type="ARBA" id="ARBA00022763"/>
    </source>
</evidence>
<comment type="caution">
    <text evidence="7">The sequence shown here is derived from an EMBL/GenBank/DDBJ whole genome shotgun (WGS) entry which is preliminary data.</text>
</comment>
<dbReference type="InterPro" id="IPR003021">
    <property type="entry name" value="Rad1_Rec1_Rad17"/>
</dbReference>
<dbReference type="InterPro" id="IPR046938">
    <property type="entry name" value="DNA_clamp_sf"/>
</dbReference>
<dbReference type="Pfam" id="PF02144">
    <property type="entry name" value="Rad1"/>
    <property type="match status" value="1"/>
</dbReference>
<dbReference type="EMBL" id="QEAQ01000006">
    <property type="protein sequence ID" value="TPX61626.1"/>
    <property type="molecule type" value="Genomic_DNA"/>
</dbReference>
<dbReference type="AlphaFoldDB" id="A0A507ED33"/>
<protein>
    <submittedName>
        <fullName evidence="7">Uncharacterized protein</fullName>
    </submittedName>
</protein>
<feature type="region of interest" description="Disordered" evidence="6">
    <location>
        <begin position="87"/>
        <end position="106"/>
    </location>
</feature>
<dbReference type="Proteomes" id="UP000318582">
    <property type="component" value="Unassembled WGS sequence"/>
</dbReference>
<dbReference type="PRINTS" id="PR01245">
    <property type="entry name" value="RAD1REC1"/>
</dbReference>
<dbReference type="GO" id="GO:0000077">
    <property type="term" value="P:DNA damage checkpoint signaling"/>
    <property type="evidence" value="ECO:0007669"/>
    <property type="project" value="InterPro"/>
</dbReference>
<dbReference type="STRING" id="109895.A0A507ED33"/>
<organism evidence="7 8">
    <name type="scientific">Powellomyces hirtus</name>
    <dbReference type="NCBI Taxonomy" id="109895"/>
    <lineage>
        <taxon>Eukaryota</taxon>
        <taxon>Fungi</taxon>
        <taxon>Fungi incertae sedis</taxon>
        <taxon>Chytridiomycota</taxon>
        <taxon>Chytridiomycota incertae sedis</taxon>
        <taxon>Chytridiomycetes</taxon>
        <taxon>Spizellomycetales</taxon>
        <taxon>Powellomycetaceae</taxon>
        <taxon>Powellomyces</taxon>
    </lineage>
</organism>
<evidence type="ECO:0000256" key="4">
    <source>
        <dbReference type="ARBA" id="ARBA00023204"/>
    </source>
</evidence>
<dbReference type="PANTHER" id="PTHR10870">
    <property type="entry name" value="CELL CYCLE CHECKPOINT PROTEIN RAD1"/>
    <property type="match status" value="1"/>
</dbReference>
<evidence type="ECO:0000256" key="6">
    <source>
        <dbReference type="SAM" id="MobiDB-lite"/>
    </source>
</evidence>
<dbReference type="SUPFAM" id="SSF55979">
    <property type="entry name" value="DNA clamp"/>
    <property type="match status" value="1"/>
</dbReference>
<name>A0A507ED33_9FUNG</name>
<evidence type="ECO:0000313" key="7">
    <source>
        <dbReference type="EMBL" id="TPX61626.1"/>
    </source>
</evidence>
<proteinExistence type="inferred from homology"/>
<evidence type="ECO:0000256" key="1">
    <source>
        <dbReference type="ARBA" id="ARBA00004123"/>
    </source>
</evidence>
<dbReference type="Gene3D" id="3.70.10.10">
    <property type="match status" value="1"/>
</dbReference>
<evidence type="ECO:0000313" key="8">
    <source>
        <dbReference type="Proteomes" id="UP000318582"/>
    </source>
</evidence>
<gene>
    <name evidence="7" type="ORF">PhCBS80983_g00909</name>
</gene>
<dbReference type="PANTHER" id="PTHR10870:SF0">
    <property type="entry name" value="CELL CYCLE CHECKPOINT PROTEIN RAD1"/>
    <property type="match status" value="1"/>
</dbReference>
<evidence type="ECO:0000256" key="2">
    <source>
        <dbReference type="ARBA" id="ARBA00010991"/>
    </source>
</evidence>
<dbReference type="GO" id="GO:0006281">
    <property type="term" value="P:DNA repair"/>
    <property type="evidence" value="ECO:0007669"/>
    <property type="project" value="UniProtKB-KW"/>
</dbReference>